<feature type="transmembrane region" description="Helical" evidence="2">
    <location>
        <begin position="538"/>
        <end position="555"/>
    </location>
</feature>
<feature type="region of interest" description="Disordered" evidence="1">
    <location>
        <begin position="479"/>
        <end position="502"/>
    </location>
</feature>
<reference evidence="4" key="2">
    <citation type="submission" date="2025-08" db="UniProtKB">
        <authorList>
            <consortium name="Ensembl"/>
        </authorList>
    </citation>
    <scope>IDENTIFICATION</scope>
</reference>
<dbReference type="InterPro" id="IPR007110">
    <property type="entry name" value="Ig-like_dom"/>
</dbReference>
<evidence type="ECO:0000256" key="1">
    <source>
        <dbReference type="SAM" id="MobiDB-lite"/>
    </source>
</evidence>
<reference evidence="4" key="3">
    <citation type="submission" date="2025-09" db="UniProtKB">
        <authorList>
            <consortium name="Ensembl"/>
        </authorList>
    </citation>
    <scope>IDENTIFICATION</scope>
</reference>
<keyword evidence="2" id="KW-0472">Membrane</keyword>
<keyword evidence="2" id="KW-0812">Transmembrane</keyword>
<feature type="domain" description="Ig-like" evidence="3">
    <location>
        <begin position="364"/>
        <end position="440"/>
    </location>
</feature>
<feature type="transmembrane region" description="Helical" evidence="2">
    <location>
        <begin position="448"/>
        <end position="471"/>
    </location>
</feature>
<accession>A0A3B4DUL3</accession>
<dbReference type="PANTHER" id="PTHR46013:SF4">
    <property type="entry name" value="B-CELL RECEPTOR CD22-RELATED"/>
    <property type="match status" value="1"/>
</dbReference>
<evidence type="ECO:0000259" key="3">
    <source>
        <dbReference type="PROSITE" id="PS50835"/>
    </source>
</evidence>
<feature type="domain" description="Ig-like" evidence="3">
    <location>
        <begin position="36"/>
        <end position="114"/>
    </location>
</feature>
<dbReference type="SMART" id="SM00409">
    <property type="entry name" value="IG"/>
    <property type="match status" value="5"/>
</dbReference>
<evidence type="ECO:0000313" key="4">
    <source>
        <dbReference type="Ensembl" id="ENSPNAP00000026659.2"/>
    </source>
</evidence>
<dbReference type="InterPro" id="IPR003598">
    <property type="entry name" value="Ig_sub2"/>
</dbReference>
<dbReference type="PANTHER" id="PTHR46013">
    <property type="entry name" value="VASCULAR CELL ADHESION MOLECULE 1"/>
    <property type="match status" value="1"/>
</dbReference>
<dbReference type="SUPFAM" id="SSF48726">
    <property type="entry name" value="Immunoglobulin"/>
    <property type="match status" value="5"/>
</dbReference>
<dbReference type="PROSITE" id="PS50835">
    <property type="entry name" value="IG_LIKE"/>
    <property type="match status" value="5"/>
</dbReference>
<organism evidence="4 5">
    <name type="scientific">Pygocentrus nattereri</name>
    <name type="common">Red-bellied piranha</name>
    <dbReference type="NCBI Taxonomy" id="42514"/>
    <lineage>
        <taxon>Eukaryota</taxon>
        <taxon>Metazoa</taxon>
        <taxon>Chordata</taxon>
        <taxon>Craniata</taxon>
        <taxon>Vertebrata</taxon>
        <taxon>Euteleostomi</taxon>
        <taxon>Actinopterygii</taxon>
        <taxon>Neopterygii</taxon>
        <taxon>Teleostei</taxon>
        <taxon>Ostariophysi</taxon>
        <taxon>Characiformes</taxon>
        <taxon>Characoidei</taxon>
        <taxon>Pygocentrus</taxon>
    </lineage>
</organism>
<dbReference type="InterPro" id="IPR036179">
    <property type="entry name" value="Ig-like_dom_sf"/>
</dbReference>
<keyword evidence="2" id="KW-1133">Transmembrane helix</keyword>
<feature type="domain" description="Ig-like" evidence="3">
    <location>
        <begin position="191"/>
        <end position="272"/>
    </location>
</feature>
<evidence type="ECO:0000313" key="5">
    <source>
        <dbReference type="Proteomes" id="UP001501920"/>
    </source>
</evidence>
<dbReference type="GeneTree" id="ENSGT01010000222294"/>
<dbReference type="InterPro" id="IPR003599">
    <property type="entry name" value="Ig_sub"/>
</dbReference>
<dbReference type="Ensembl" id="ENSPNAT00000004596.2">
    <property type="protein sequence ID" value="ENSPNAP00000026659.2"/>
    <property type="gene ID" value="ENSPNAG00000011974.2"/>
</dbReference>
<dbReference type="AlphaFoldDB" id="A0A3B4DUL3"/>
<gene>
    <name evidence="4" type="primary">IL6R</name>
</gene>
<feature type="domain" description="Ig-like" evidence="3">
    <location>
        <begin position="130"/>
        <end position="183"/>
    </location>
</feature>
<dbReference type="Gene3D" id="2.60.40.10">
    <property type="entry name" value="Immunoglobulins"/>
    <property type="match status" value="6"/>
</dbReference>
<dbReference type="InterPro" id="IPR013783">
    <property type="entry name" value="Ig-like_fold"/>
</dbReference>
<dbReference type="OMA" id="ECNPACT"/>
<name>A0A3B4DUL3_PYGNA</name>
<proteinExistence type="predicted"/>
<protein>
    <recommendedName>
        <fullName evidence="3">Ig-like domain-containing protein</fullName>
    </recommendedName>
</protein>
<dbReference type="SMART" id="SM00408">
    <property type="entry name" value="IGc2"/>
    <property type="match status" value="5"/>
</dbReference>
<keyword evidence="5" id="KW-1185">Reference proteome</keyword>
<sequence>MKEISSVDSGEYKCRSSNEHGEKLSEALTLNVLYPPKSVSVSISPSGVILEGSSVTLTCSSDGNPPVEYNWIKGTSSVGKGKTYTKKKISSVDSGEYKCRSSNEHGEKLSEALTLNVLYLQVEVPERVIEGDEVTLTCKTSFSLSDRPTFTWYRNGHPLSSNTDQLHLQPVSREDAGSYDCAVWSKNLYSPEVTLNVRYLQVEVPERVIEGDEVTLTCKTSFSLSDRPTFTWYRNGHPLSSSTDQLHLQLVSREDADRYRCAVLGLRSPEVTLNVRYGPKSVSVSISPSGEIVEGRSVTLTCSSDANPPVEYNWIKGTSSVGKGETYTMMEISSVDSGEYKCRSSNEHGEKLSEALTLNVLYPPKSVSVSISPSGETAEGSSVNLTCSSDANPPVQNYTWFKEGGSSPVGSGHSYRAPQRGSYYCEAQNEHGSQKSAAVTVKGVWNSALYAVIGVTAGCGCLSIIIAVFCVRRKRRGSSADDKNQTQNVDPNAKDDTNTALDPVSRTSDDVYNTLAVSVSSETQFSQTFRFIKNSYKVHIYSFLLLCFILSFPHTDCSFQSF</sequence>
<reference evidence="4 5" key="1">
    <citation type="submission" date="2020-10" db="EMBL/GenBank/DDBJ databases">
        <title>Pygocentrus nattereri (red-bellied piranha) genome, fPygNat1, primary haplotype.</title>
        <authorList>
            <person name="Myers G."/>
            <person name="Meyer A."/>
            <person name="Karagic N."/>
            <person name="Pippel M."/>
            <person name="Winkler S."/>
            <person name="Tracey A."/>
            <person name="Wood J."/>
            <person name="Formenti G."/>
            <person name="Howe K."/>
            <person name="Fedrigo O."/>
            <person name="Jarvis E.D."/>
        </authorList>
    </citation>
    <scope>NUCLEOTIDE SEQUENCE [LARGE SCALE GENOMIC DNA]</scope>
</reference>
<dbReference type="CDD" id="cd00096">
    <property type="entry name" value="Ig"/>
    <property type="match status" value="2"/>
</dbReference>
<dbReference type="Proteomes" id="UP001501920">
    <property type="component" value="Chromosome 12"/>
</dbReference>
<evidence type="ECO:0000256" key="2">
    <source>
        <dbReference type="SAM" id="Phobius"/>
    </source>
</evidence>
<dbReference type="Pfam" id="PF13895">
    <property type="entry name" value="Ig_2"/>
    <property type="match status" value="4"/>
</dbReference>
<feature type="domain" description="Ig-like" evidence="3">
    <location>
        <begin position="279"/>
        <end position="357"/>
    </location>
</feature>
<dbReference type="Pfam" id="PF13927">
    <property type="entry name" value="Ig_3"/>
    <property type="match status" value="1"/>
</dbReference>